<evidence type="ECO:0000313" key="2">
    <source>
        <dbReference type="EMBL" id="AEP29867.1"/>
    </source>
</evidence>
<protein>
    <recommendedName>
        <fullName evidence="4">DUF3108 domain-containing protein</fullName>
    </recommendedName>
</protein>
<proteinExistence type="predicted"/>
<evidence type="ECO:0008006" key="4">
    <source>
        <dbReference type="Google" id="ProtNLM"/>
    </source>
</evidence>
<dbReference type="EMBL" id="CP003060">
    <property type="protein sequence ID" value="AEP29867.1"/>
    <property type="molecule type" value="Genomic_DNA"/>
</dbReference>
<accession>G4QGS2</accession>
<dbReference type="Proteomes" id="UP000009282">
    <property type="component" value="Chromosome"/>
</dbReference>
<evidence type="ECO:0000256" key="1">
    <source>
        <dbReference type="SAM" id="SignalP"/>
    </source>
</evidence>
<gene>
    <name evidence="2" type="ordered locus">GNIT_1754</name>
</gene>
<dbReference type="KEGG" id="gni:GNIT_1754"/>
<feature type="signal peptide" evidence="1">
    <location>
        <begin position="1"/>
        <end position="24"/>
    </location>
</feature>
<dbReference type="eggNOG" id="ENOG5032W8D">
    <property type="taxonomic scope" value="Bacteria"/>
</dbReference>
<organism evidence="2 3">
    <name type="scientific">Glaciecola nitratireducens (strain JCM 12485 / KCTC 12276 / FR1064)</name>
    <dbReference type="NCBI Taxonomy" id="1085623"/>
    <lineage>
        <taxon>Bacteria</taxon>
        <taxon>Pseudomonadati</taxon>
        <taxon>Pseudomonadota</taxon>
        <taxon>Gammaproteobacteria</taxon>
        <taxon>Alteromonadales</taxon>
        <taxon>Alteromonadaceae</taxon>
        <taxon>Brumicola</taxon>
    </lineage>
</organism>
<dbReference type="AlphaFoldDB" id="G4QGS2"/>
<dbReference type="STRING" id="1085623.GNIT_1754"/>
<keyword evidence="3" id="KW-1185">Reference proteome</keyword>
<dbReference type="HOGENOM" id="CLU_063619_2_1_6"/>
<name>G4QGS2_GLANF</name>
<dbReference type="InterPro" id="IPR021457">
    <property type="entry name" value="DUF3108"/>
</dbReference>
<evidence type="ECO:0000313" key="3">
    <source>
        <dbReference type="Proteomes" id="UP000009282"/>
    </source>
</evidence>
<dbReference type="Pfam" id="PF11306">
    <property type="entry name" value="DUF3108"/>
    <property type="match status" value="1"/>
</dbReference>
<reference evidence="2 3" key="1">
    <citation type="journal article" date="2011" name="J. Bacteriol.">
        <title>Complete genome sequence of seawater bacterium Glaciecola nitratireducens FR1064T.</title>
        <authorList>
            <person name="Bian F."/>
            <person name="Qin Q.L."/>
            <person name="Xie B.B."/>
            <person name="Shu Y.L."/>
            <person name="Zhang X.Y."/>
            <person name="Yu Y."/>
            <person name="Chen B."/>
            <person name="Chen X.L."/>
            <person name="Zhou B.C."/>
            <person name="Zhang Y.Z."/>
        </authorList>
    </citation>
    <scope>NUCLEOTIDE SEQUENCE [LARGE SCALE GENOMIC DNA]</scope>
    <source>
        <strain evidence="3">JCM 12485 / KCTC 12276 / FR1064</strain>
    </source>
</reference>
<sequence length="237" mass="27521">MRVTKMLKVTSLIVFAVSASMSFAKEANELPSPFIAHYEAWRHDNNIGSAELSLKSSGGNFYELKYSSKVSRYFLSDRRYETSLFSFSDGKITPIAYDFKRTGTGPDKALSAKFDAKTKTIVLREKDNQPWDGEFDNQLFRIDISRQLAQDEKEFEYKFLNYRGQKRSYVIEALEKEILNLPYGSIEAIKVRVNRDSSSRQTYAWFAPSLDYVLVRLQQFKDDDEQGDIRLKTYQKL</sequence>
<feature type="chain" id="PRO_5003467440" description="DUF3108 domain-containing protein" evidence="1">
    <location>
        <begin position="25"/>
        <end position="237"/>
    </location>
</feature>
<keyword evidence="1" id="KW-0732">Signal</keyword>